<feature type="coiled-coil region" evidence="1">
    <location>
        <begin position="232"/>
        <end position="322"/>
    </location>
</feature>
<reference evidence="2" key="1">
    <citation type="submission" date="2006-10" db="EMBL/GenBank/DDBJ databases">
        <authorList>
            <person name="Amadeo P."/>
            <person name="Zhao Q."/>
            <person name="Wortman J."/>
            <person name="Fraser-Liggett C."/>
            <person name="Carlton J."/>
        </authorList>
    </citation>
    <scope>NUCLEOTIDE SEQUENCE</scope>
    <source>
        <strain evidence="2">G3</strain>
    </source>
</reference>
<keyword evidence="3" id="KW-1185">Reference proteome</keyword>
<accession>A2DXJ1</accession>
<dbReference type="VEuPathDB" id="TrichDB:TVAGG3_0048130"/>
<dbReference type="VEuPathDB" id="TrichDB:TVAG_410860"/>
<dbReference type="SMR" id="A2DXJ1"/>
<organism evidence="2 3">
    <name type="scientific">Trichomonas vaginalis (strain ATCC PRA-98 / G3)</name>
    <dbReference type="NCBI Taxonomy" id="412133"/>
    <lineage>
        <taxon>Eukaryota</taxon>
        <taxon>Metamonada</taxon>
        <taxon>Parabasalia</taxon>
        <taxon>Trichomonadida</taxon>
        <taxon>Trichomonadidae</taxon>
        <taxon>Trichomonas</taxon>
    </lineage>
</organism>
<dbReference type="EMBL" id="DS113264">
    <property type="protein sequence ID" value="EAY14820.1"/>
    <property type="molecule type" value="Genomic_DNA"/>
</dbReference>
<gene>
    <name evidence="2" type="ORF">TVAG_410860</name>
</gene>
<evidence type="ECO:0000313" key="3">
    <source>
        <dbReference type="Proteomes" id="UP000001542"/>
    </source>
</evidence>
<feature type="coiled-coil region" evidence="1">
    <location>
        <begin position="110"/>
        <end position="175"/>
    </location>
</feature>
<feature type="coiled-coil region" evidence="1">
    <location>
        <begin position="5"/>
        <end position="81"/>
    </location>
</feature>
<reference evidence="2" key="2">
    <citation type="journal article" date="2007" name="Science">
        <title>Draft genome sequence of the sexually transmitted pathogen Trichomonas vaginalis.</title>
        <authorList>
            <person name="Carlton J.M."/>
            <person name="Hirt R.P."/>
            <person name="Silva J.C."/>
            <person name="Delcher A.L."/>
            <person name="Schatz M."/>
            <person name="Zhao Q."/>
            <person name="Wortman J.R."/>
            <person name="Bidwell S.L."/>
            <person name="Alsmark U.C.M."/>
            <person name="Besteiro S."/>
            <person name="Sicheritz-Ponten T."/>
            <person name="Noel C.J."/>
            <person name="Dacks J.B."/>
            <person name="Foster P.G."/>
            <person name="Simillion C."/>
            <person name="Van de Peer Y."/>
            <person name="Miranda-Saavedra D."/>
            <person name="Barton G.J."/>
            <person name="Westrop G.D."/>
            <person name="Mueller S."/>
            <person name="Dessi D."/>
            <person name="Fiori P.L."/>
            <person name="Ren Q."/>
            <person name="Paulsen I."/>
            <person name="Zhang H."/>
            <person name="Bastida-Corcuera F.D."/>
            <person name="Simoes-Barbosa A."/>
            <person name="Brown M.T."/>
            <person name="Hayes R.D."/>
            <person name="Mukherjee M."/>
            <person name="Okumura C.Y."/>
            <person name="Schneider R."/>
            <person name="Smith A.J."/>
            <person name="Vanacova S."/>
            <person name="Villalvazo M."/>
            <person name="Haas B.J."/>
            <person name="Pertea M."/>
            <person name="Feldblyum T.V."/>
            <person name="Utterback T.R."/>
            <person name="Shu C.L."/>
            <person name="Osoegawa K."/>
            <person name="de Jong P.J."/>
            <person name="Hrdy I."/>
            <person name="Horvathova L."/>
            <person name="Zubacova Z."/>
            <person name="Dolezal P."/>
            <person name="Malik S.B."/>
            <person name="Logsdon J.M. Jr."/>
            <person name="Henze K."/>
            <person name="Gupta A."/>
            <person name="Wang C.C."/>
            <person name="Dunne R.L."/>
            <person name="Upcroft J.A."/>
            <person name="Upcroft P."/>
            <person name="White O."/>
            <person name="Salzberg S.L."/>
            <person name="Tang P."/>
            <person name="Chiu C.-H."/>
            <person name="Lee Y.-S."/>
            <person name="Embley T.M."/>
            <person name="Coombs G.H."/>
            <person name="Mottram J.C."/>
            <person name="Tachezy J."/>
            <person name="Fraser-Liggett C.M."/>
            <person name="Johnson P.J."/>
        </authorList>
    </citation>
    <scope>NUCLEOTIDE SEQUENCE [LARGE SCALE GENOMIC DNA]</scope>
    <source>
        <strain evidence="2">G3</strain>
    </source>
</reference>
<evidence type="ECO:0000313" key="2">
    <source>
        <dbReference type="EMBL" id="EAY14820.1"/>
    </source>
</evidence>
<evidence type="ECO:0000256" key="1">
    <source>
        <dbReference type="SAM" id="Coils"/>
    </source>
</evidence>
<keyword evidence="1" id="KW-0175">Coiled coil</keyword>
<dbReference type="Proteomes" id="UP000001542">
    <property type="component" value="Unassembled WGS sequence"/>
</dbReference>
<dbReference type="AlphaFoldDB" id="A2DXJ1"/>
<protein>
    <submittedName>
        <fullName evidence="2">Uncharacterized protein</fullName>
    </submittedName>
</protein>
<sequence length="335" mass="38337">MNNSVKAIAAENQKLSAKINDLQREKEDLLKQIKSSEETTQNTMNELNNLKMQFDENMKRLDEVNAENSKLQKEVVSQMKAANFNQTANMKSNILQKQLIARFEVMLGKYDKLKDEKKKFIAQNAKMEQLNVSISSLEAQISLLRQKIVELTATTEAALADKEAAEKKLQELYIEIRKACGFGEKDDRPIISILHSNEQLLKELSTLRELVSLSHNEIESLISARGTQSQEYSELKKQLIAAQSENEKLLYECASLKANCDKLSVELSKIRLDNEQYQKEKENMDKAIVTLRKTISMLKKTLQTNEDEKNAIKKELMEVKVKFDLRGTTCLEKSV</sequence>
<dbReference type="OrthoDB" id="8062037at2759"/>
<dbReference type="InParanoid" id="A2DXJ1"/>
<proteinExistence type="predicted"/>
<name>A2DXJ1_TRIV3</name>